<keyword evidence="9" id="KW-1185">Reference proteome</keyword>
<evidence type="ECO:0000256" key="3">
    <source>
        <dbReference type="ARBA" id="ARBA00022801"/>
    </source>
</evidence>
<proteinExistence type="inferred from homology"/>
<dbReference type="PANTHER" id="PTHR43772">
    <property type="entry name" value="ENDO-1,4-BETA-XYLANASE"/>
    <property type="match status" value="1"/>
</dbReference>
<dbReference type="OrthoDB" id="9763933at2"/>
<dbReference type="Gene3D" id="2.115.10.20">
    <property type="entry name" value="Glycosyl hydrolase domain, family 43"/>
    <property type="match status" value="1"/>
</dbReference>
<dbReference type="STRING" id="762486.SAMN05444411_10215"/>
<reference evidence="8 9" key="1">
    <citation type="submission" date="2016-10" db="EMBL/GenBank/DDBJ databases">
        <authorList>
            <person name="de Groot N.N."/>
        </authorList>
    </citation>
    <scope>NUCLEOTIDE SEQUENCE [LARGE SCALE GENOMIC DNA]</scope>
    <source>
        <strain evidence="8 9">DSM 24956</strain>
    </source>
</reference>
<evidence type="ECO:0000256" key="1">
    <source>
        <dbReference type="ARBA" id="ARBA00009865"/>
    </source>
</evidence>
<dbReference type="Pfam" id="PF04616">
    <property type="entry name" value="Glyco_hydro_43"/>
    <property type="match status" value="2"/>
</dbReference>
<dbReference type="PANTHER" id="PTHR43772:SF2">
    <property type="entry name" value="PUTATIVE (AFU_ORTHOLOGUE AFUA_2G04480)-RELATED"/>
    <property type="match status" value="1"/>
</dbReference>
<keyword evidence="2" id="KW-0624">Polysaccharide degradation</keyword>
<keyword evidence="2" id="KW-0858">Xylan degradation</keyword>
<dbReference type="RefSeq" id="WP_090120445.1">
    <property type="nucleotide sequence ID" value="NZ_FNNJ01000002.1"/>
</dbReference>
<feature type="site" description="Important for catalytic activity, responsible for pKa modulation of the active site Glu and correct orientation of both the proton donor and substrate" evidence="6">
    <location>
        <position position="151"/>
    </location>
</feature>
<gene>
    <name evidence="8" type="ORF">SAMN05444411_10215</name>
</gene>
<evidence type="ECO:0000256" key="7">
    <source>
        <dbReference type="RuleBase" id="RU361187"/>
    </source>
</evidence>
<keyword evidence="3 7" id="KW-0378">Hydrolase</keyword>
<dbReference type="InterPro" id="IPR006710">
    <property type="entry name" value="Glyco_hydro_43"/>
</dbReference>
<sequence>MPEESIQHIDFDELNKKAISKPLVSHMYTADPSAHVFNGKIYIYPSHDIDAGEAFDDLGSHFAMEDYHVLSMDTIDSEAVDNGLALHVNDVPWAEQQLWAPDAHEKNGTYYLFFPAKAYDGIFKIGVATSSSPTGPFKAQPEAIKGSFSIDPAVFKDDDGSYYMYFGGLWGGQLQRWRTGKFNAEQPDSPTAFLPKDNEPALLPIAAKMSDDLLEFDETPRKLEIVDEEGNLLLAGDNDRRFFEAAWMHKYNGKYYFSYSTGDTHFICYAIGDNPYGPFTYKGKILEPVVGWTSHHSVCEVDGKSYLFYHDSSLSKGVTHLRSVKVAEITYKEDGTIVPLKPYL</sequence>
<keyword evidence="5 7" id="KW-0326">Glycosidase</keyword>
<evidence type="ECO:0000256" key="6">
    <source>
        <dbReference type="PIRSR" id="PIRSR606710-2"/>
    </source>
</evidence>
<dbReference type="GO" id="GO:0004553">
    <property type="term" value="F:hydrolase activity, hydrolyzing O-glycosyl compounds"/>
    <property type="evidence" value="ECO:0007669"/>
    <property type="project" value="InterPro"/>
</dbReference>
<evidence type="ECO:0000256" key="5">
    <source>
        <dbReference type="ARBA" id="ARBA00023295"/>
    </source>
</evidence>
<dbReference type="SUPFAM" id="SSF75005">
    <property type="entry name" value="Arabinanase/levansucrase/invertase"/>
    <property type="match status" value="1"/>
</dbReference>
<name>A0A1H2VQM0_9FLAO</name>
<evidence type="ECO:0000313" key="9">
    <source>
        <dbReference type="Proteomes" id="UP000199595"/>
    </source>
</evidence>
<evidence type="ECO:0000256" key="2">
    <source>
        <dbReference type="ARBA" id="ARBA00022651"/>
    </source>
</evidence>
<dbReference type="AlphaFoldDB" id="A0A1H2VQM0"/>
<protein>
    <submittedName>
        <fullName evidence="8">Glycosyl hydrolases family 43</fullName>
    </submittedName>
</protein>
<dbReference type="Proteomes" id="UP000199595">
    <property type="component" value="Unassembled WGS sequence"/>
</dbReference>
<dbReference type="CDD" id="cd18619">
    <property type="entry name" value="GH43_CoXyl43_like"/>
    <property type="match status" value="1"/>
</dbReference>
<dbReference type="GO" id="GO:0045493">
    <property type="term" value="P:xylan catabolic process"/>
    <property type="evidence" value="ECO:0007669"/>
    <property type="project" value="UniProtKB-KW"/>
</dbReference>
<organism evidence="8 9">
    <name type="scientific">Lutibacter oricola</name>
    <dbReference type="NCBI Taxonomy" id="762486"/>
    <lineage>
        <taxon>Bacteria</taxon>
        <taxon>Pseudomonadati</taxon>
        <taxon>Bacteroidota</taxon>
        <taxon>Flavobacteriia</taxon>
        <taxon>Flavobacteriales</taxon>
        <taxon>Flavobacteriaceae</taxon>
        <taxon>Lutibacter</taxon>
    </lineage>
</organism>
<accession>A0A1H2VQM0</accession>
<keyword evidence="4" id="KW-0119">Carbohydrate metabolism</keyword>
<dbReference type="EMBL" id="FNNJ01000002">
    <property type="protein sequence ID" value="SDW70577.1"/>
    <property type="molecule type" value="Genomic_DNA"/>
</dbReference>
<comment type="similarity">
    <text evidence="1 7">Belongs to the glycosyl hydrolase 43 family.</text>
</comment>
<evidence type="ECO:0000313" key="8">
    <source>
        <dbReference type="EMBL" id="SDW70577.1"/>
    </source>
</evidence>
<dbReference type="InterPro" id="IPR052176">
    <property type="entry name" value="Glycosyl_Hydrlase_43_Enz"/>
</dbReference>
<dbReference type="InterPro" id="IPR023296">
    <property type="entry name" value="Glyco_hydro_beta-prop_sf"/>
</dbReference>
<evidence type="ECO:0000256" key="4">
    <source>
        <dbReference type="ARBA" id="ARBA00023277"/>
    </source>
</evidence>